<dbReference type="OrthoDB" id="5288823at2"/>
<evidence type="ECO:0000259" key="2">
    <source>
        <dbReference type="Pfam" id="PF13360"/>
    </source>
</evidence>
<keyword evidence="1" id="KW-0472">Membrane</keyword>
<dbReference type="InterPro" id="IPR015943">
    <property type="entry name" value="WD40/YVTN_repeat-like_dom_sf"/>
</dbReference>
<protein>
    <recommendedName>
        <fullName evidence="2">Pyrrolo-quinoline quinone repeat domain-containing protein</fullName>
    </recommendedName>
</protein>
<dbReference type="InterPro" id="IPR018391">
    <property type="entry name" value="PQQ_b-propeller_rpt"/>
</dbReference>
<dbReference type="Pfam" id="PF13360">
    <property type="entry name" value="PQQ_2"/>
    <property type="match status" value="1"/>
</dbReference>
<accession>A0A150WGT6</accession>
<dbReference type="SUPFAM" id="SSF50998">
    <property type="entry name" value="Quinoprotein alcohol dehydrogenase-like"/>
    <property type="match status" value="1"/>
</dbReference>
<organism evidence="3 4">
    <name type="scientific">Bdellovibrio bacteriovorus</name>
    <dbReference type="NCBI Taxonomy" id="959"/>
    <lineage>
        <taxon>Bacteria</taxon>
        <taxon>Pseudomonadati</taxon>
        <taxon>Bdellovibrionota</taxon>
        <taxon>Bdellovibrionia</taxon>
        <taxon>Bdellovibrionales</taxon>
        <taxon>Pseudobdellovibrionaceae</taxon>
        <taxon>Bdellovibrio</taxon>
    </lineage>
</organism>
<feature type="domain" description="Pyrrolo-quinoline quinone repeat" evidence="2">
    <location>
        <begin position="540"/>
        <end position="751"/>
    </location>
</feature>
<feature type="transmembrane region" description="Helical" evidence="1">
    <location>
        <begin position="118"/>
        <end position="147"/>
    </location>
</feature>
<sequence>MNKTQRLYGFFLSLTHIVTLWFWRAFDFNYGLSYKLQNLEWNPWPFIPEGHVLFIQEHAVAVTSVYILLSLLTPLLFLFEKPKDPVRLGAFTLTLFAKLAIFFSSYDFMGNYHYMGNLLLALYVVSGAHLLFLQISLALFYFGAGLLKFNAEWITGSALLRETFLQGFWLQAACVYVILLETVLIWFLFAKKKYLRLITLAQLVVFHIFSWHIVGFYYPSVMFLLLTVFLLYRPTDFNFKNNLPKWAPVYFALFLAAQLYPKLLNKNEALTAEGRMLSLNMLDAKTECLASFELPTQDGYLYLDQPLSYAIRIRCDPLVYFNYAKKLCAQSSHVTVPSVKINLKSRKQTDYQDTWVIRDQEMCDKELTYSIFLNDWVHASRELSAPTSAPEKAYSHWRENPQRTGESRHLMKASFTTSLLPFPFQENIHSAGKSSPIAFKNLWFVGSDSGSLYAFDNSSFLWRDYFPKPIFGFHGSGVTTEDGDLYLGAYDGILHKIRSKDGKRIWSVKLGSAIGSSPLLVNGLLYVAVENLPDSSTFFALDPRSGAIRWSSNKIKGLAHASLSYHAKSEQVFGATGTGEVISFHSRSGKEMWRINVSGKIISTPLVTDESVVIVSTEGDVQALNVRNGTLRWHHQLGSGSRASPSYHSKENILIVPSENGDITALQAADGAELWRKMNAHLHVSSGIIARYGKADVYIDQCQEKTLCFLNVKTGTVLETYSLPDSFSSTPMLKEDGLYITLDGSAGLWRLGENVKTAKQSAK</sequence>
<keyword evidence="1" id="KW-1133">Transmembrane helix</keyword>
<evidence type="ECO:0000313" key="4">
    <source>
        <dbReference type="Proteomes" id="UP000075391"/>
    </source>
</evidence>
<feature type="transmembrane region" description="Helical" evidence="1">
    <location>
        <begin position="168"/>
        <end position="189"/>
    </location>
</feature>
<name>A0A150WGT6_BDEBC</name>
<dbReference type="InterPro" id="IPR002372">
    <property type="entry name" value="PQQ_rpt_dom"/>
</dbReference>
<dbReference type="Gene3D" id="2.40.128.630">
    <property type="match status" value="1"/>
</dbReference>
<dbReference type="AlphaFoldDB" id="A0A150WGT6"/>
<comment type="caution">
    <text evidence="3">The sequence shown here is derived from an EMBL/GenBank/DDBJ whole genome shotgun (WGS) entry which is preliminary data.</text>
</comment>
<feature type="transmembrane region" description="Helical" evidence="1">
    <location>
        <begin position="86"/>
        <end position="106"/>
    </location>
</feature>
<dbReference type="SMART" id="SM00564">
    <property type="entry name" value="PQQ"/>
    <property type="match status" value="6"/>
</dbReference>
<dbReference type="RefSeq" id="WP_063244289.1">
    <property type="nucleotide sequence ID" value="NZ_LUKF01000016.1"/>
</dbReference>
<dbReference type="EMBL" id="LUKF01000016">
    <property type="protein sequence ID" value="KYG62184.1"/>
    <property type="molecule type" value="Genomic_DNA"/>
</dbReference>
<feature type="transmembrane region" description="Helical" evidence="1">
    <location>
        <begin position="59"/>
        <end position="79"/>
    </location>
</feature>
<evidence type="ECO:0000313" key="3">
    <source>
        <dbReference type="EMBL" id="KYG62184.1"/>
    </source>
</evidence>
<reference evidence="3 4" key="1">
    <citation type="submission" date="2016-03" db="EMBL/GenBank/DDBJ databases">
        <authorList>
            <person name="Ploux O."/>
        </authorList>
    </citation>
    <scope>NUCLEOTIDE SEQUENCE [LARGE SCALE GENOMIC DNA]</scope>
    <source>
        <strain evidence="3 4">BER2</strain>
    </source>
</reference>
<dbReference type="Proteomes" id="UP000075391">
    <property type="component" value="Unassembled WGS sequence"/>
</dbReference>
<dbReference type="PANTHER" id="PTHR34512">
    <property type="entry name" value="CELL SURFACE PROTEIN"/>
    <property type="match status" value="1"/>
</dbReference>
<feature type="transmembrane region" description="Helical" evidence="1">
    <location>
        <begin position="209"/>
        <end position="231"/>
    </location>
</feature>
<dbReference type="Gene3D" id="2.130.10.10">
    <property type="entry name" value="YVTN repeat-like/Quinoprotein amine dehydrogenase"/>
    <property type="match status" value="1"/>
</dbReference>
<dbReference type="PANTHER" id="PTHR34512:SF30">
    <property type="entry name" value="OUTER MEMBRANE PROTEIN ASSEMBLY FACTOR BAMB"/>
    <property type="match status" value="1"/>
</dbReference>
<keyword evidence="1" id="KW-0812">Transmembrane</keyword>
<feature type="transmembrane region" description="Helical" evidence="1">
    <location>
        <begin position="243"/>
        <end position="260"/>
    </location>
</feature>
<evidence type="ECO:0000256" key="1">
    <source>
        <dbReference type="SAM" id="Phobius"/>
    </source>
</evidence>
<dbReference type="InterPro" id="IPR011047">
    <property type="entry name" value="Quinoprotein_ADH-like_sf"/>
</dbReference>
<gene>
    <name evidence="3" type="ORF">AZI85_08310</name>
</gene>
<proteinExistence type="predicted"/>
<feature type="transmembrane region" description="Helical" evidence="1">
    <location>
        <begin position="7"/>
        <end position="26"/>
    </location>
</feature>